<dbReference type="GO" id="GO:0034506">
    <property type="term" value="C:chromosome, centromeric core domain"/>
    <property type="evidence" value="ECO:0007669"/>
    <property type="project" value="TreeGrafter"/>
</dbReference>
<keyword evidence="2" id="KW-0812">Transmembrane</keyword>
<dbReference type="Proteomes" id="UP001278766">
    <property type="component" value="Unassembled WGS sequence"/>
</dbReference>
<dbReference type="Pfam" id="PF09779">
    <property type="entry name" value="Ima1_N"/>
    <property type="match status" value="1"/>
</dbReference>
<gene>
    <name evidence="8" type="ORF">B0H64DRAFT_339852</name>
</gene>
<feature type="region of interest" description="Disordered" evidence="6">
    <location>
        <begin position="371"/>
        <end position="397"/>
    </location>
</feature>
<dbReference type="PANTHER" id="PTHR28538">
    <property type="entry name" value="INTEGRAL INNER NUCLEAR MEMBRANE PROTEIN IMA1"/>
    <property type="match status" value="1"/>
</dbReference>
<evidence type="ECO:0000313" key="8">
    <source>
        <dbReference type="EMBL" id="KAK3297847.1"/>
    </source>
</evidence>
<organism evidence="8 9">
    <name type="scientific">Chaetomium fimeti</name>
    <dbReference type="NCBI Taxonomy" id="1854472"/>
    <lineage>
        <taxon>Eukaryota</taxon>
        <taxon>Fungi</taxon>
        <taxon>Dikarya</taxon>
        <taxon>Ascomycota</taxon>
        <taxon>Pezizomycotina</taxon>
        <taxon>Sordariomycetes</taxon>
        <taxon>Sordariomycetidae</taxon>
        <taxon>Sordariales</taxon>
        <taxon>Chaetomiaceae</taxon>
        <taxon>Chaetomium</taxon>
    </lineage>
</organism>
<dbReference type="GO" id="GO:0034992">
    <property type="term" value="C:microtubule organizing center attachment site"/>
    <property type="evidence" value="ECO:0007669"/>
    <property type="project" value="TreeGrafter"/>
</dbReference>
<evidence type="ECO:0000256" key="1">
    <source>
        <dbReference type="ARBA" id="ARBA00004473"/>
    </source>
</evidence>
<dbReference type="EMBL" id="JAUEPN010000003">
    <property type="protein sequence ID" value="KAK3297847.1"/>
    <property type="molecule type" value="Genomic_DNA"/>
</dbReference>
<reference evidence="8" key="2">
    <citation type="submission" date="2023-06" db="EMBL/GenBank/DDBJ databases">
        <authorList>
            <consortium name="Lawrence Berkeley National Laboratory"/>
            <person name="Haridas S."/>
            <person name="Hensen N."/>
            <person name="Bonometti L."/>
            <person name="Westerberg I."/>
            <person name="Brannstrom I.O."/>
            <person name="Guillou S."/>
            <person name="Cros-Aarteil S."/>
            <person name="Calhoun S."/>
            <person name="Kuo A."/>
            <person name="Mondo S."/>
            <person name="Pangilinan J."/>
            <person name="Riley R."/>
            <person name="Labutti K."/>
            <person name="Andreopoulos B."/>
            <person name="Lipzen A."/>
            <person name="Chen C."/>
            <person name="Yanf M."/>
            <person name="Daum C."/>
            <person name="Ng V."/>
            <person name="Clum A."/>
            <person name="Steindorff A."/>
            <person name="Ohm R."/>
            <person name="Martin F."/>
            <person name="Silar P."/>
            <person name="Natvig D."/>
            <person name="Lalanne C."/>
            <person name="Gautier V."/>
            <person name="Ament-Velasquez S.L."/>
            <person name="Kruys A."/>
            <person name="Hutchinson M.I."/>
            <person name="Powell A.J."/>
            <person name="Barry K."/>
            <person name="Miller A.N."/>
            <person name="Grigoriev I.V."/>
            <person name="Debuchy R."/>
            <person name="Gladieux P."/>
            <person name="Thoren M.H."/>
            <person name="Johannesson H."/>
        </authorList>
    </citation>
    <scope>NUCLEOTIDE SEQUENCE</scope>
    <source>
        <strain evidence="8">CBS 168.71</strain>
    </source>
</reference>
<dbReference type="GO" id="GO:0005637">
    <property type="term" value="C:nuclear inner membrane"/>
    <property type="evidence" value="ECO:0007669"/>
    <property type="project" value="UniProtKB-SubCell"/>
</dbReference>
<evidence type="ECO:0000256" key="2">
    <source>
        <dbReference type="ARBA" id="ARBA00022692"/>
    </source>
</evidence>
<feature type="region of interest" description="Disordered" evidence="6">
    <location>
        <begin position="338"/>
        <end position="357"/>
    </location>
</feature>
<dbReference type="RefSeq" id="XP_062661361.1">
    <property type="nucleotide sequence ID" value="XM_062801215.1"/>
</dbReference>
<dbReference type="InterPro" id="IPR018617">
    <property type="entry name" value="Ima1_N"/>
</dbReference>
<evidence type="ECO:0000256" key="6">
    <source>
        <dbReference type="SAM" id="MobiDB-lite"/>
    </source>
</evidence>
<feature type="compositionally biased region" description="Basic and acidic residues" evidence="6">
    <location>
        <begin position="624"/>
        <end position="633"/>
    </location>
</feature>
<evidence type="ECO:0000313" key="9">
    <source>
        <dbReference type="Proteomes" id="UP001278766"/>
    </source>
</evidence>
<feature type="compositionally biased region" description="Polar residues" evidence="6">
    <location>
        <begin position="501"/>
        <end position="510"/>
    </location>
</feature>
<dbReference type="PANTHER" id="PTHR28538:SF1">
    <property type="entry name" value="INTEGRAL INNER NUCLEAR MEMBRANE PROTEIN IMA1"/>
    <property type="match status" value="1"/>
</dbReference>
<keyword evidence="3" id="KW-1133">Transmembrane helix</keyword>
<keyword evidence="4" id="KW-0472">Membrane</keyword>
<evidence type="ECO:0000259" key="7">
    <source>
        <dbReference type="Pfam" id="PF09779"/>
    </source>
</evidence>
<feature type="compositionally biased region" description="Gly residues" evidence="6">
    <location>
        <begin position="569"/>
        <end position="585"/>
    </location>
</feature>
<keyword evidence="9" id="KW-1185">Reference proteome</keyword>
<dbReference type="GO" id="GO:0071765">
    <property type="term" value="P:nuclear inner membrane organization"/>
    <property type="evidence" value="ECO:0007669"/>
    <property type="project" value="InterPro"/>
</dbReference>
<comment type="subcellular location">
    <subcellularLocation>
        <location evidence="1">Nucleus inner membrane</location>
        <topology evidence="1">Multi-pass membrane protein</topology>
    </subcellularLocation>
</comment>
<comment type="caution">
    <text evidence="8">The sequence shown here is derived from an EMBL/GenBank/DDBJ whole genome shotgun (WGS) entry which is preliminary data.</text>
</comment>
<evidence type="ECO:0000256" key="3">
    <source>
        <dbReference type="ARBA" id="ARBA00022989"/>
    </source>
</evidence>
<dbReference type="GeneID" id="87838163"/>
<reference evidence="8" key="1">
    <citation type="journal article" date="2023" name="Mol. Phylogenet. Evol.">
        <title>Genome-scale phylogeny and comparative genomics of the fungal order Sordariales.</title>
        <authorList>
            <person name="Hensen N."/>
            <person name="Bonometti L."/>
            <person name="Westerberg I."/>
            <person name="Brannstrom I.O."/>
            <person name="Guillou S."/>
            <person name="Cros-Aarteil S."/>
            <person name="Calhoun S."/>
            <person name="Haridas S."/>
            <person name="Kuo A."/>
            <person name="Mondo S."/>
            <person name="Pangilinan J."/>
            <person name="Riley R."/>
            <person name="LaButti K."/>
            <person name="Andreopoulos B."/>
            <person name="Lipzen A."/>
            <person name="Chen C."/>
            <person name="Yan M."/>
            <person name="Daum C."/>
            <person name="Ng V."/>
            <person name="Clum A."/>
            <person name="Steindorff A."/>
            <person name="Ohm R.A."/>
            <person name="Martin F."/>
            <person name="Silar P."/>
            <person name="Natvig D.O."/>
            <person name="Lalanne C."/>
            <person name="Gautier V."/>
            <person name="Ament-Velasquez S.L."/>
            <person name="Kruys A."/>
            <person name="Hutchinson M.I."/>
            <person name="Powell A.J."/>
            <person name="Barry K."/>
            <person name="Miller A.N."/>
            <person name="Grigoriev I.V."/>
            <person name="Debuchy R."/>
            <person name="Gladieux P."/>
            <person name="Hiltunen Thoren M."/>
            <person name="Johannesson H."/>
        </authorList>
    </citation>
    <scope>NUCLEOTIDE SEQUENCE</scope>
    <source>
        <strain evidence="8">CBS 168.71</strain>
    </source>
</reference>
<sequence length="674" mass="74580">MSRLYRSRNRYLSCFYCGRKNSTRYDGKTRRFECPFCDATNYLDENGDITDPPVATEKEATPLQYAVPRPFSPTSSPTREAIFCPKCLKNQHLLSASLAQYLPDPDDPDYAEREKGLYRFRKNQERLYPQICEECEPRVRRRLEQSAYTAKTDLLRRMLDRSASARGSVTTQGWLEKFDAAGRWLWISGLLLQLVWHAVVVHSLLLQYFVWAGVDDSLSTFRLLKTCGPLVGSLPSAGRLLGWSILTTILSMWWNPRFVQIYRGFTRHISGVSQWYIFQAMAVILRICLQRIDLTTPNPPLLNTQTAGHAVAASLAFLLFTLGPRAIRINMAPLFGASPNQPLHDHPESSPSPQNTRLEETKSIADLLDEISRSPTSPTPPSPTLDLSPSIPKRHANFLPMGHAHTQAAQTLTANLQQIDDLHLHRPHTASRDPFAAPSTPRPRVPPSTAEEMDWSPTPTTPFAPPSALTPAAPPSALTPFTPADPSSSTSASSRHRAFNTRGQRSSQGFGQAPVEPRAGPFWYRVPPAPTTPAQRVFNPPNQPRLRASPVDSLPPRSPEWGGMSPFAGGRGGSNGGGGGGGMENGVGERMEELGGGRGQVAFAEPSFFAEDVVGRAVAVNGQDEDRRNDPRNELSGLFGEGFKLSEEEVRRREGWWKRLIGNGEDGKSGQKRD</sequence>
<feature type="region of interest" description="Disordered" evidence="6">
    <location>
        <begin position="428"/>
        <end position="593"/>
    </location>
</feature>
<dbReference type="GO" id="GO:0044732">
    <property type="term" value="C:mitotic spindle pole body"/>
    <property type="evidence" value="ECO:0007669"/>
    <property type="project" value="TreeGrafter"/>
</dbReference>
<evidence type="ECO:0000256" key="4">
    <source>
        <dbReference type="ARBA" id="ARBA00023136"/>
    </source>
</evidence>
<proteinExistence type="predicted"/>
<dbReference type="InterPro" id="IPR042321">
    <property type="entry name" value="Ima1"/>
</dbReference>
<feature type="domain" description="Ima1 N-terminal" evidence="7">
    <location>
        <begin position="12"/>
        <end position="139"/>
    </location>
</feature>
<keyword evidence="5" id="KW-0539">Nucleus</keyword>
<feature type="region of interest" description="Disordered" evidence="6">
    <location>
        <begin position="621"/>
        <end position="641"/>
    </location>
</feature>
<name>A0AAE0HJS7_9PEZI</name>
<accession>A0AAE0HJS7</accession>
<protein>
    <submittedName>
        <fullName evidence="8">Ima1 N-terminal domain-containing protein</fullName>
    </submittedName>
</protein>
<feature type="compositionally biased region" description="Low complexity" evidence="6">
    <location>
        <begin position="466"/>
        <end position="493"/>
    </location>
</feature>
<dbReference type="AlphaFoldDB" id="A0AAE0HJS7"/>
<evidence type="ECO:0000256" key="5">
    <source>
        <dbReference type="ARBA" id="ARBA00023242"/>
    </source>
</evidence>